<dbReference type="VEuPathDB" id="FungiDB:H257_08154"/>
<accession>W4GDZ0</accession>
<dbReference type="RefSeq" id="XP_009832244.1">
    <property type="nucleotide sequence ID" value="XM_009833942.1"/>
</dbReference>
<dbReference type="OrthoDB" id="426386at2759"/>
<organism evidence="2">
    <name type="scientific">Aphanomyces astaci</name>
    <name type="common">Crayfish plague agent</name>
    <dbReference type="NCBI Taxonomy" id="112090"/>
    <lineage>
        <taxon>Eukaryota</taxon>
        <taxon>Sar</taxon>
        <taxon>Stramenopiles</taxon>
        <taxon>Oomycota</taxon>
        <taxon>Saprolegniomycetes</taxon>
        <taxon>Saprolegniales</taxon>
        <taxon>Verrucalvaceae</taxon>
        <taxon>Aphanomyces</taxon>
    </lineage>
</organism>
<gene>
    <name evidence="2" type="ORF">H257_08154</name>
</gene>
<keyword evidence="1" id="KW-0812">Transmembrane</keyword>
<dbReference type="EMBL" id="KI913131">
    <property type="protein sequence ID" value="ETV77907.1"/>
    <property type="molecule type" value="Genomic_DNA"/>
</dbReference>
<keyword evidence="1" id="KW-0472">Membrane</keyword>
<dbReference type="GeneID" id="20810150"/>
<dbReference type="AlphaFoldDB" id="W4GDZ0"/>
<proteinExistence type="predicted"/>
<feature type="transmembrane region" description="Helical" evidence="1">
    <location>
        <begin position="221"/>
        <end position="246"/>
    </location>
</feature>
<name>W4GDZ0_APHAT</name>
<evidence type="ECO:0000256" key="1">
    <source>
        <dbReference type="SAM" id="Phobius"/>
    </source>
</evidence>
<sequence length="265" mass="28493">MMLCRRLVSPAAMRRSLASYTPSQRIFSSASRPILSSFQPPPSSFSPQEDHKPPSLLQDAVDHFNVALKDHTILTFGVMIASEMTFVFGTYTLLQLSGVAISPEFALAYAASRPFRRLRMPLDLAAAAFLAKYFPELTKVKVSTLMPSLPPSSDPASSASLLQRGLSEMNTVMDKYGACYMIGSRLVGLTVVSALYAALLQGLDILPILTRYGMGDIGSAVGTWAAAVTLSSVFYPVTLGMVGYVVPVVAKLTTTKSTPPNDTKV</sequence>
<feature type="transmembrane region" description="Helical" evidence="1">
    <location>
        <begin position="186"/>
        <end position="209"/>
    </location>
</feature>
<keyword evidence="1" id="KW-1133">Transmembrane helix</keyword>
<evidence type="ECO:0000313" key="2">
    <source>
        <dbReference type="EMBL" id="ETV77907.1"/>
    </source>
</evidence>
<reference evidence="2" key="1">
    <citation type="submission" date="2013-12" db="EMBL/GenBank/DDBJ databases">
        <title>The Genome Sequence of Aphanomyces astaci APO3.</title>
        <authorList>
            <consortium name="The Broad Institute Genomics Platform"/>
            <person name="Russ C."/>
            <person name="Tyler B."/>
            <person name="van West P."/>
            <person name="Dieguez-Uribeondo J."/>
            <person name="Young S.K."/>
            <person name="Zeng Q."/>
            <person name="Gargeya S."/>
            <person name="Fitzgerald M."/>
            <person name="Abouelleil A."/>
            <person name="Alvarado L."/>
            <person name="Chapman S.B."/>
            <person name="Gainer-Dewar J."/>
            <person name="Goldberg J."/>
            <person name="Griggs A."/>
            <person name="Gujja S."/>
            <person name="Hansen M."/>
            <person name="Howarth C."/>
            <person name="Imamovic A."/>
            <person name="Ireland A."/>
            <person name="Larimer J."/>
            <person name="McCowan C."/>
            <person name="Murphy C."/>
            <person name="Pearson M."/>
            <person name="Poon T.W."/>
            <person name="Priest M."/>
            <person name="Roberts A."/>
            <person name="Saif S."/>
            <person name="Shea T."/>
            <person name="Sykes S."/>
            <person name="Wortman J."/>
            <person name="Nusbaum C."/>
            <person name="Birren B."/>
        </authorList>
    </citation>
    <scope>NUCLEOTIDE SEQUENCE [LARGE SCALE GENOMIC DNA]</scope>
    <source>
        <strain evidence="2">APO3</strain>
    </source>
</reference>
<evidence type="ECO:0008006" key="3">
    <source>
        <dbReference type="Google" id="ProtNLM"/>
    </source>
</evidence>
<protein>
    <recommendedName>
        <fullName evidence="3">DUF1279 domain-containing protein</fullName>
    </recommendedName>
</protein>